<sequence length="174" mass="18754">MGLVDQIGYQLPSANRAQRLVQRVAATRAGAWALSRVLAVLDSRVQRVTRGRHTLPGLLAGLPVIDLTTTGRRSGVRRTTHLIAAPYGGTLALIGTNFGQSSTPAWVLNLEAEPRAQVGYRGATAEVVARVADDAEAADILAAAERLYIGFGKYQDRITGRRLRVFVLRPVTDP</sequence>
<comment type="catalytic activity">
    <reaction evidence="2">
        <text>oxidized coenzyme F420-(gamma-L-Glu)(n) + a quinol + H(+) = reduced coenzyme F420-(gamma-L-Glu)(n) + a quinone</text>
        <dbReference type="Rhea" id="RHEA:39663"/>
        <dbReference type="Rhea" id="RHEA-COMP:12939"/>
        <dbReference type="Rhea" id="RHEA-COMP:14378"/>
        <dbReference type="ChEBI" id="CHEBI:15378"/>
        <dbReference type="ChEBI" id="CHEBI:24646"/>
        <dbReference type="ChEBI" id="CHEBI:132124"/>
        <dbReference type="ChEBI" id="CHEBI:133980"/>
        <dbReference type="ChEBI" id="CHEBI:139511"/>
    </reaction>
</comment>
<name>A0ABN2Y469_9ACTN</name>
<gene>
    <name evidence="3" type="ORF">GCM10009843_15260</name>
</gene>
<dbReference type="NCBIfam" id="TIGR00026">
    <property type="entry name" value="hi_GC_TIGR00026"/>
    <property type="match status" value="1"/>
</dbReference>
<evidence type="ECO:0008006" key="5">
    <source>
        <dbReference type="Google" id="ProtNLM"/>
    </source>
</evidence>
<evidence type="ECO:0000256" key="2">
    <source>
        <dbReference type="ARBA" id="ARBA00049106"/>
    </source>
</evidence>
<proteinExistence type="inferred from homology"/>
<dbReference type="InterPro" id="IPR004378">
    <property type="entry name" value="F420H2_quin_Rdtase"/>
</dbReference>
<evidence type="ECO:0000256" key="1">
    <source>
        <dbReference type="ARBA" id="ARBA00008710"/>
    </source>
</evidence>
<reference evidence="3 4" key="1">
    <citation type="journal article" date="2019" name="Int. J. Syst. Evol. Microbiol.">
        <title>The Global Catalogue of Microorganisms (GCM) 10K type strain sequencing project: providing services to taxonomists for standard genome sequencing and annotation.</title>
        <authorList>
            <consortium name="The Broad Institute Genomics Platform"/>
            <consortium name="The Broad Institute Genome Sequencing Center for Infectious Disease"/>
            <person name="Wu L."/>
            <person name="Ma J."/>
        </authorList>
    </citation>
    <scope>NUCLEOTIDE SEQUENCE [LARGE SCALE GENOMIC DNA]</scope>
    <source>
        <strain evidence="3 4">JCM 16021</strain>
    </source>
</reference>
<dbReference type="EMBL" id="BAAAQQ010000007">
    <property type="protein sequence ID" value="GAA2121205.1"/>
    <property type="molecule type" value="Genomic_DNA"/>
</dbReference>
<organism evidence="3 4">
    <name type="scientific">Nocardioides bigeumensis</name>
    <dbReference type="NCBI Taxonomy" id="433657"/>
    <lineage>
        <taxon>Bacteria</taxon>
        <taxon>Bacillati</taxon>
        <taxon>Actinomycetota</taxon>
        <taxon>Actinomycetes</taxon>
        <taxon>Propionibacteriales</taxon>
        <taxon>Nocardioidaceae</taxon>
        <taxon>Nocardioides</taxon>
    </lineage>
</organism>
<dbReference type="PANTHER" id="PTHR39428">
    <property type="entry name" value="F420H(2)-DEPENDENT QUINONE REDUCTASE RV1261C"/>
    <property type="match status" value="1"/>
</dbReference>
<dbReference type="Proteomes" id="UP001500575">
    <property type="component" value="Unassembled WGS sequence"/>
</dbReference>
<evidence type="ECO:0000313" key="3">
    <source>
        <dbReference type="EMBL" id="GAA2121205.1"/>
    </source>
</evidence>
<dbReference type="InterPro" id="IPR012349">
    <property type="entry name" value="Split_barrel_FMN-bd"/>
</dbReference>
<dbReference type="PANTHER" id="PTHR39428:SF1">
    <property type="entry name" value="F420H(2)-DEPENDENT QUINONE REDUCTASE RV1261C"/>
    <property type="match status" value="1"/>
</dbReference>
<comment type="caution">
    <text evidence="3">The sequence shown here is derived from an EMBL/GenBank/DDBJ whole genome shotgun (WGS) entry which is preliminary data.</text>
</comment>
<dbReference type="Gene3D" id="2.30.110.10">
    <property type="entry name" value="Electron Transport, Fmn-binding Protein, Chain A"/>
    <property type="match status" value="1"/>
</dbReference>
<evidence type="ECO:0000313" key="4">
    <source>
        <dbReference type="Proteomes" id="UP001500575"/>
    </source>
</evidence>
<protein>
    <recommendedName>
        <fullName evidence="5">Nitroreductase family deazaflavin-dependent oxidoreductase</fullName>
    </recommendedName>
</protein>
<dbReference type="Pfam" id="PF04075">
    <property type="entry name" value="F420H2_quin_red"/>
    <property type="match status" value="1"/>
</dbReference>
<accession>A0ABN2Y469</accession>
<keyword evidence="4" id="KW-1185">Reference proteome</keyword>
<comment type="similarity">
    <text evidence="1">Belongs to the F420H(2)-dependent quinone reductase family.</text>
</comment>
<dbReference type="RefSeq" id="WP_344303084.1">
    <property type="nucleotide sequence ID" value="NZ_BAAAQQ010000007.1"/>
</dbReference>